<dbReference type="EMBL" id="BGPR01000953">
    <property type="protein sequence ID" value="GBM41133.1"/>
    <property type="molecule type" value="Genomic_DNA"/>
</dbReference>
<accession>A0A4Y2FJ51</accession>
<proteinExistence type="predicted"/>
<gene>
    <name evidence="1" type="ORF">AVEN_21079_1</name>
</gene>
<dbReference type="Proteomes" id="UP000499080">
    <property type="component" value="Unassembled WGS sequence"/>
</dbReference>
<name>A0A4Y2FJ51_ARAVE</name>
<organism evidence="1 2">
    <name type="scientific">Araneus ventricosus</name>
    <name type="common">Orbweaver spider</name>
    <name type="synonym">Epeira ventricosa</name>
    <dbReference type="NCBI Taxonomy" id="182803"/>
    <lineage>
        <taxon>Eukaryota</taxon>
        <taxon>Metazoa</taxon>
        <taxon>Ecdysozoa</taxon>
        <taxon>Arthropoda</taxon>
        <taxon>Chelicerata</taxon>
        <taxon>Arachnida</taxon>
        <taxon>Araneae</taxon>
        <taxon>Araneomorphae</taxon>
        <taxon>Entelegynae</taxon>
        <taxon>Araneoidea</taxon>
        <taxon>Araneidae</taxon>
        <taxon>Araneus</taxon>
    </lineage>
</organism>
<reference evidence="1 2" key="1">
    <citation type="journal article" date="2019" name="Sci. Rep.">
        <title>Orb-weaving spider Araneus ventricosus genome elucidates the spidroin gene catalogue.</title>
        <authorList>
            <person name="Kono N."/>
            <person name="Nakamura H."/>
            <person name="Ohtoshi R."/>
            <person name="Moran D.A.P."/>
            <person name="Shinohara A."/>
            <person name="Yoshida Y."/>
            <person name="Fujiwara M."/>
            <person name="Mori M."/>
            <person name="Tomita M."/>
            <person name="Arakawa K."/>
        </authorList>
    </citation>
    <scope>NUCLEOTIDE SEQUENCE [LARGE SCALE GENOMIC DNA]</scope>
</reference>
<dbReference type="AlphaFoldDB" id="A0A4Y2FJ51"/>
<evidence type="ECO:0000313" key="1">
    <source>
        <dbReference type="EMBL" id="GBM41133.1"/>
    </source>
</evidence>
<keyword evidence="2" id="KW-1185">Reference proteome</keyword>
<dbReference type="OrthoDB" id="6781249at2759"/>
<sequence>MFLAIYKAPANGHNLNNYTYAAFLKSSTKIKVDFSSTKGVALQHSFSNVFVFVAPAMVPVSPGAAPLEEEEEFEFDQIVEKMKFDYEQK</sequence>
<evidence type="ECO:0000313" key="2">
    <source>
        <dbReference type="Proteomes" id="UP000499080"/>
    </source>
</evidence>
<comment type="caution">
    <text evidence="1">The sequence shown here is derived from an EMBL/GenBank/DDBJ whole genome shotgun (WGS) entry which is preliminary data.</text>
</comment>
<protein>
    <submittedName>
        <fullName evidence="1">Uncharacterized protein</fullName>
    </submittedName>
</protein>